<accession>A0A1C6S416</accession>
<dbReference type="STRING" id="145854.GA0074692_1720"/>
<gene>
    <name evidence="2" type="ORF">GA0074692_1720</name>
</gene>
<feature type="domain" description="N-acetyltransferase" evidence="1">
    <location>
        <begin position="131"/>
        <end position="267"/>
    </location>
</feature>
<sequence length="267" mass="29396">MVCDHLRVWVERDRAVLAKLLRRDPLRHVYQLGDLDDFFWPYTTWFRRGDQVVLLYGATSPPTLLAFGRPERVAELGALLTELAPSLPERVYAHLSPGLVDALAGRYRVDGAVAHRRLALTDVGRLAGVRADGTVLTETDLPELVELYAAAYPDNWFDPRMLETGQYVGVRVAGQLAAVAGVHVWSPVYRVAALGNVATRPEFRGRGFGSAVVAALCTRLRDSVDHVALNVRADNVTALRLYERLGFTPVDEYGEFPLTAWGSAAAG</sequence>
<dbReference type="SUPFAM" id="SSF55729">
    <property type="entry name" value="Acyl-CoA N-acyltransferases (Nat)"/>
    <property type="match status" value="1"/>
</dbReference>
<dbReference type="PROSITE" id="PS51186">
    <property type="entry name" value="GNAT"/>
    <property type="match status" value="1"/>
</dbReference>
<dbReference type="EMBL" id="FMHW01000002">
    <property type="protein sequence ID" value="SCL24189.1"/>
    <property type="molecule type" value="Genomic_DNA"/>
</dbReference>
<name>A0A1C6S416_9ACTN</name>
<dbReference type="PANTHER" id="PTHR43617">
    <property type="entry name" value="L-AMINO ACID N-ACETYLTRANSFERASE"/>
    <property type="match status" value="1"/>
</dbReference>
<dbReference type="InterPro" id="IPR050276">
    <property type="entry name" value="MshD_Acetyltransferase"/>
</dbReference>
<protein>
    <submittedName>
        <fullName evidence="2">FR47-like protein</fullName>
    </submittedName>
</protein>
<dbReference type="InterPro" id="IPR016181">
    <property type="entry name" value="Acyl_CoA_acyltransferase"/>
</dbReference>
<evidence type="ECO:0000313" key="3">
    <source>
        <dbReference type="Proteomes" id="UP000198959"/>
    </source>
</evidence>
<organism evidence="2 3">
    <name type="scientific">Micromonospora pallida</name>
    <dbReference type="NCBI Taxonomy" id="145854"/>
    <lineage>
        <taxon>Bacteria</taxon>
        <taxon>Bacillati</taxon>
        <taxon>Actinomycetota</taxon>
        <taxon>Actinomycetes</taxon>
        <taxon>Micromonosporales</taxon>
        <taxon>Micromonosporaceae</taxon>
        <taxon>Micromonospora</taxon>
    </lineage>
</organism>
<reference evidence="3" key="1">
    <citation type="submission" date="2016-06" db="EMBL/GenBank/DDBJ databases">
        <authorList>
            <person name="Varghese N."/>
            <person name="Submissions Spin"/>
        </authorList>
    </citation>
    <scope>NUCLEOTIDE SEQUENCE [LARGE SCALE GENOMIC DNA]</scope>
    <source>
        <strain evidence="3">DSM 43817</strain>
    </source>
</reference>
<proteinExistence type="predicted"/>
<keyword evidence="3" id="KW-1185">Reference proteome</keyword>
<dbReference type="GO" id="GO:0016747">
    <property type="term" value="F:acyltransferase activity, transferring groups other than amino-acyl groups"/>
    <property type="evidence" value="ECO:0007669"/>
    <property type="project" value="InterPro"/>
</dbReference>
<evidence type="ECO:0000313" key="2">
    <source>
        <dbReference type="EMBL" id="SCL24189.1"/>
    </source>
</evidence>
<dbReference type="Gene3D" id="3.40.630.30">
    <property type="match status" value="1"/>
</dbReference>
<dbReference type="AlphaFoldDB" id="A0A1C6S416"/>
<evidence type="ECO:0000259" key="1">
    <source>
        <dbReference type="PROSITE" id="PS51186"/>
    </source>
</evidence>
<dbReference type="Pfam" id="PF00583">
    <property type="entry name" value="Acetyltransf_1"/>
    <property type="match status" value="1"/>
</dbReference>
<dbReference type="CDD" id="cd04301">
    <property type="entry name" value="NAT_SF"/>
    <property type="match status" value="1"/>
</dbReference>
<dbReference type="Proteomes" id="UP000198959">
    <property type="component" value="Unassembled WGS sequence"/>
</dbReference>
<dbReference type="InterPro" id="IPR000182">
    <property type="entry name" value="GNAT_dom"/>
</dbReference>